<accession>A0ABX0ZL61</accession>
<feature type="compositionally biased region" description="Low complexity" evidence="1">
    <location>
        <begin position="228"/>
        <end position="253"/>
    </location>
</feature>
<protein>
    <submittedName>
        <fullName evidence="3">HD-GYP domain-containing protein</fullName>
    </submittedName>
</protein>
<dbReference type="Proteomes" id="UP000734511">
    <property type="component" value="Unassembled WGS sequence"/>
</dbReference>
<dbReference type="PANTHER" id="PTHR45228">
    <property type="entry name" value="CYCLIC DI-GMP PHOSPHODIESTERASE TM_0186-RELATED"/>
    <property type="match status" value="1"/>
</dbReference>
<dbReference type="InterPro" id="IPR037522">
    <property type="entry name" value="HD_GYP_dom"/>
</dbReference>
<evidence type="ECO:0000313" key="3">
    <source>
        <dbReference type="EMBL" id="NJP42388.1"/>
    </source>
</evidence>
<proteinExistence type="predicted"/>
<sequence>MGPRGRRLRIRRPLAVPFPDARRRGLAESFLPPLPARPSRAAALVAAMQLKDPYTRGHGDRVGEAAALIGAELRLPADALRDLRLAGTLHDIGKLAVPGCLLRKPGPLTPAERETVQRHPRHGYALVCGSEVPAVARVAVLHHHERLDGGGYPHGLAGRRIPWPARIVSVADALDAMTSTRSYRPARPVAAALAELRRCAGSQFDPAVVSALARALARHPWPPPALPGTPAAAATPAAPVSAPAAHGGASCRM</sequence>
<reference evidence="3 4" key="1">
    <citation type="submission" date="2020-03" db="EMBL/GenBank/DDBJ databases">
        <title>WGS of actinomycetes isolated from Thailand.</title>
        <authorList>
            <person name="Thawai C."/>
        </authorList>
    </citation>
    <scope>NUCLEOTIDE SEQUENCE [LARGE SCALE GENOMIC DNA]</scope>
    <source>
        <strain evidence="3 4">PRB2-1</strain>
    </source>
</reference>
<dbReference type="Gene3D" id="1.10.3210.10">
    <property type="entry name" value="Hypothetical protein af1432"/>
    <property type="match status" value="1"/>
</dbReference>
<evidence type="ECO:0000259" key="2">
    <source>
        <dbReference type="PROSITE" id="PS51832"/>
    </source>
</evidence>
<dbReference type="SMART" id="SM00471">
    <property type="entry name" value="HDc"/>
    <property type="match status" value="1"/>
</dbReference>
<dbReference type="InterPro" id="IPR003607">
    <property type="entry name" value="HD/PDEase_dom"/>
</dbReference>
<keyword evidence="4" id="KW-1185">Reference proteome</keyword>
<dbReference type="PANTHER" id="PTHR45228:SF4">
    <property type="entry name" value="LIPOPROTEIN"/>
    <property type="match status" value="1"/>
</dbReference>
<name>A0ABX0ZL61_9ACTN</name>
<dbReference type="InterPro" id="IPR052020">
    <property type="entry name" value="Cyclic_di-GMP/3'3'-cGAMP_PDE"/>
</dbReference>
<gene>
    <name evidence="3" type="ORF">HCN08_03005</name>
</gene>
<feature type="region of interest" description="Disordered" evidence="1">
    <location>
        <begin position="227"/>
        <end position="253"/>
    </location>
</feature>
<evidence type="ECO:0000256" key="1">
    <source>
        <dbReference type="SAM" id="MobiDB-lite"/>
    </source>
</evidence>
<dbReference type="EMBL" id="JAATEJ010000002">
    <property type="protein sequence ID" value="NJP42388.1"/>
    <property type="molecule type" value="Genomic_DNA"/>
</dbReference>
<organism evidence="3 4">
    <name type="scientific">Actinacidiphila epipremni</name>
    <dbReference type="NCBI Taxonomy" id="2053013"/>
    <lineage>
        <taxon>Bacteria</taxon>
        <taxon>Bacillati</taxon>
        <taxon>Actinomycetota</taxon>
        <taxon>Actinomycetes</taxon>
        <taxon>Kitasatosporales</taxon>
        <taxon>Streptomycetaceae</taxon>
        <taxon>Actinacidiphila</taxon>
    </lineage>
</organism>
<dbReference type="PROSITE" id="PS51832">
    <property type="entry name" value="HD_GYP"/>
    <property type="match status" value="1"/>
</dbReference>
<dbReference type="SUPFAM" id="SSF109604">
    <property type="entry name" value="HD-domain/PDEase-like"/>
    <property type="match status" value="1"/>
</dbReference>
<dbReference type="CDD" id="cd00077">
    <property type="entry name" value="HDc"/>
    <property type="match status" value="1"/>
</dbReference>
<dbReference type="Pfam" id="PF13487">
    <property type="entry name" value="HD_5"/>
    <property type="match status" value="1"/>
</dbReference>
<comment type="caution">
    <text evidence="3">The sequence shown here is derived from an EMBL/GenBank/DDBJ whole genome shotgun (WGS) entry which is preliminary data.</text>
</comment>
<feature type="domain" description="HD-GYP" evidence="2">
    <location>
        <begin position="33"/>
        <end position="228"/>
    </location>
</feature>
<evidence type="ECO:0000313" key="4">
    <source>
        <dbReference type="Proteomes" id="UP000734511"/>
    </source>
</evidence>